<dbReference type="Pfam" id="PF10613">
    <property type="entry name" value="Lig_chan-Glu_bd"/>
    <property type="match status" value="1"/>
</dbReference>
<dbReference type="PANTHER" id="PTHR18966">
    <property type="entry name" value="IONOTROPIC GLUTAMATE RECEPTOR"/>
    <property type="match status" value="1"/>
</dbReference>
<evidence type="ECO:0000259" key="14">
    <source>
        <dbReference type="SMART" id="SM00918"/>
    </source>
</evidence>
<dbReference type="Ensembl" id="ENSCCRT00015070887.1">
    <property type="protein sequence ID" value="ENSCCRP00015068666.1"/>
    <property type="gene ID" value="ENSCCRG00015027897.1"/>
</dbReference>
<organism evidence="15 16">
    <name type="scientific">Cyprinus carpio</name>
    <name type="common">Common carp</name>
    <dbReference type="NCBI Taxonomy" id="7962"/>
    <lineage>
        <taxon>Eukaryota</taxon>
        <taxon>Metazoa</taxon>
        <taxon>Chordata</taxon>
        <taxon>Craniata</taxon>
        <taxon>Vertebrata</taxon>
        <taxon>Euteleostomi</taxon>
        <taxon>Actinopterygii</taxon>
        <taxon>Neopterygii</taxon>
        <taxon>Teleostei</taxon>
        <taxon>Ostariophysi</taxon>
        <taxon>Cypriniformes</taxon>
        <taxon>Cyprinidae</taxon>
        <taxon>Cyprininae</taxon>
        <taxon>Cyprinus</taxon>
    </lineage>
</organism>
<keyword evidence="4 11" id="KW-1133">Transmembrane helix</keyword>
<evidence type="ECO:0000313" key="16">
    <source>
        <dbReference type="Proteomes" id="UP000694700"/>
    </source>
</evidence>
<dbReference type="AlphaFoldDB" id="A0A8C1ZCF0"/>
<evidence type="ECO:0000256" key="6">
    <source>
        <dbReference type="ARBA" id="ARBA00023136"/>
    </source>
</evidence>
<evidence type="ECO:0000256" key="8">
    <source>
        <dbReference type="ARBA" id="ARBA00023180"/>
    </source>
</evidence>
<dbReference type="Gene3D" id="3.40.190.10">
    <property type="entry name" value="Periplasmic binding protein-like II"/>
    <property type="match status" value="3"/>
</dbReference>
<keyword evidence="6 11" id="KW-0472">Membrane</keyword>
<keyword evidence="9" id="KW-1071">Ligand-gated ion channel</keyword>
<evidence type="ECO:0000256" key="11">
    <source>
        <dbReference type="SAM" id="Phobius"/>
    </source>
</evidence>
<evidence type="ECO:0000259" key="13">
    <source>
        <dbReference type="SMART" id="SM00079"/>
    </source>
</evidence>
<name>A0A8C1ZCF0_CYPCA</name>
<evidence type="ECO:0000256" key="4">
    <source>
        <dbReference type="ARBA" id="ARBA00022989"/>
    </source>
</evidence>
<dbReference type="InterPro" id="IPR019594">
    <property type="entry name" value="Glu/Gly-bd"/>
</dbReference>
<sequence length="376" mass="41895">VLRVTTIKMLICEEPYAMSKGSELEGFCIDLLSAVSKKLDFKYDIKLVKDGRYGTTDDSGNWNGMIGEVVRGEADIAVAPLTLTAKRETAVDMTKPFMQTGLSFILRKDLASDDSQFLSLLTLFSTEMWMGVLVAYLLTSICIFLVSRFFVAKEGSSDYNKVRKRWFFKEPLIEWFFVEPKMVLLWHLCENSNNPTYHRIYEHIKKAQSYSLNAEEGFRKAQKGNYAFIGESVSLDLAVARYCNLTRAPEIIGMRGYSIAAPLGSPLVKNLSVAILQLSESGELDYFRSKWWASSCVAKNGKSAPLKPTSLKGIFLLLALGLGLGLFLALMELAAKSRKTANTQQKSCCSVMSAELSQRFRGGEAMTPESSEKSKA</sequence>
<evidence type="ECO:0000256" key="3">
    <source>
        <dbReference type="ARBA" id="ARBA00022692"/>
    </source>
</evidence>
<keyword evidence="3 11" id="KW-0812">Transmembrane</keyword>
<evidence type="ECO:0000256" key="5">
    <source>
        <dbReference type="ARBA" id="ARBA00023065"/>
    </source>
</evidence>
<dbReference type="SMART" id="SM00062">
    <property type="entry name" value="PBPb"/>
    <property type="match status" value="1"/>
</dbReference>
<keyword evidence="7" id="KW-0675">Receptor</keyword>
<dbReference type="GO" id="GO:0015276">
    <property type="term" value="F:ligand-gated monoatomic ion channel activity"/>
    <property type="evidence" value="ECO:0007669"/>
    <property type="project" value="InterPro"/>
</dbReference>
<evidence type="ECO:0000313" key="15">
    <source>
        <dbReference type="Ensembl" id="ENSCCRP00015068666.1"/>
    </source>
</evidence>
<dbReference type="GO" id="GO:0016020">
    <property type="term" value="C:membrane"/>
    <property type="evidence" value="ECO:0007669"/>
    <property type="project" value="UniProtKB-SubCell"/>
</dbReference>
<keyword evidence="5" id="KW-0406">Ion transport</keyword>
<evidence type="ECO:0000256" key="2">
    <source>
        <dbReference type="ARBA" id="ARBA00022448"/>
    </source>
</evidence>
<keyword evidence="2" id="KW-0813">Transport</keyword>
<comment type="subcellular location">
    <subcellularLocation>
        <location evidence="1">Membrane</location>
        <topology evidence="1">Multi-pass membrane protein</topology>
    </subcellularLocation>
</comment>
<dbReference type="CDD" id="cd13685">
    <property type="entry name" value="PBP2_iGluR_non_NMDA_like"/>
    <property type="match status" value="1"/>
</dbReference>
<feature type="domain" description="Ionotropic glutamate receptor C-terminal" evidence="13">
    <location>
        <begin position="1"/>
        <end position="294"/>
    </location>
</feature>
<keyword evidence="8" id="KW-0325">Glycoprotein</keyword>
<dbReference type="FunFam" id="3.40.190.10:FF:000364">
    <property type="entry name" value="Si:dkey-183j2.10"/>
    <property type="match status" value="1"/>
</dbReference>
<feature type="transmembrane region" description="Helical" evidence="11">
    <location>
        <begin position="128"/>
        <end position="151"/>
    </location>
</feature>
<dbReference type="InterPro" id="IPR001320">
    <property type="entry name" value="Iontro_rcpt_C"/>
</dbReference>
<evidence type="ECO:0000256" key="7">
    <source>
        <dbReference type="ARBA" id="ARBA00023170"/>
    </source>
</evidence>
<dbReference type="InterPro" id="IPR001638">
    <property type="entry name" value="Solute-binding_3/MltF_N"/>
</dbReference>
<feature type="domain" description="Solute-binding protein family 3/N-terminal" evidence="12">
    <location>
        <begin position="6"/>
        <end position="295"/>
    </location>
</feature>
<evidence type="ECO:0000256" key="10">
    <source>
        <dbReference type="ARBA" id="ARBA00023303"/>
    </source>
</evidence>
<dbReference type="SMART" id="SM00918">
    <property type="entry name" value="Lig_chan-Glu_bd"/>
    <property type="match status" value="1"/>
</dbReference>
<dbReference type="Proteomes" id="UP000694700">
    <property type="component" value="Unplaced"/>
</dbReference>
<proteinExistence type="predicted"/>
<protein>
    <submittedName>
        <fullName evidence="15">Si:ch211-251b21.1</fullName>
    </submittedName>
</protein>
<evidence type="ECO:0000256" key="1">
    <source>
        <dbReference type="ARBA" id="ARBA00004141"/>
    </source>
</evidence>
<feature type="transmembrane region" description="Helical" evidence="11">
    <location>
        <begin position="314"/>
        <end position="335"/>
    </location>
</feature>
<feature type="domain" description="Ionotropic glutamate receptor L-glutamate and glycine-binding" evidence="14">
    <location>
        <begin position="15"/>
        <end position="71"/>
    </location>
</feature>
<dbReference type="SUPFAM" id="SSF53850">
    <property type="entry name" value="Periplasmic binding protein-like II"/>
    <property type="match status" value="1"/>
</dbReference>
<keyword evidence="10" id="KW-0407">Ion channel</keyword>
<reference evidence="15" key="1">
    <citation type="submission" date="2025-08" db="UniProtKB">
        <authorList>
            <consortium name="Ensembl"/>
        </authorList>
    </citation>
    <scope>IDENTIFICATION</scope>
</reference>
<evidence type="ECO:0000259" key="12">
    <source>
        <dbReference type="SMART" id="SM00062"/>
    </source>
</evidence>
<evidence type="ECO:0000256" key="9">
    <source>
        <dbReference type="ARBA" id="ARBA00023286"/>
    </source>
</evidence>
<dbReference type="InterPro" id="IPR015683">
    <property type="entry name" value="Ionotropic_Glu_rcpt"/>
</dbReference>
<dbReference type="SMART" id="SM00079">
    <property type="entry name" value="PBPe"/>
    <property type="match status" value="1"/>
</dbReference>
<accession>A0A8C1ZCF0</accession>